<organism evidence="3 4">
    <name type="scientific">Zingiber officinale</name>
    <name type="common">Ginger</name>
    <name type="synonym">Amomum zingiber</name>
    <dbReference type="NCBI Taxonomy" id="94328"/>
    <lineage>
        <taxon>Eukaryota</taxon>
        <taxon>Viridiplantae</taxon>
        <taxon>Streptophyta</taxon>
        <taxon>Embryophyta</taxon>
        <taxon>Tracheophyta</taxon>
        <taxon>Spermatophyta</taxon>
        <taxon>Magnoliopsida</taxon>
        <taxon>Liliopsida</taxon>
        <taxon>Zingiberales</taxon>
        <taxon>Zingiberaceae</taxon>
        <taxon>Zingiber</taxon>
    </lineage>
</organism>
<dbReference type="PANTHER" id="PTHR31151">
    <property type="entry name" value="PROLINE-TRNA LIGASE (DUF1680)"/>
    <property type="match status" value="1"/>
</dbReference>
<proteinExistence type="predicted"/>
<dbReference type="Gene3D" id="3.40.50.300">
    <property type="entry name" value="P-loop containing nucleotide triphosphate hydrolases"/>
    <property type="match status" value="1"/>
</dbReference>
<accession>A0A8J5LPA1</accession>
<sequence length="449" mass="51256">MDVICQAKSGMGKTAVFVLSTLQQINPVAGQVAALVPYKRIGLPDIKIAAFCGRVHNMKHKDILKNDCLHIVAGTPRRVLVLARHKDLNLKNVMHFILDECDKMLESLALETWDKAAFHWIVYPHFGKVIVIEQKTGTGYLSAFPPDFLTVWKLSSVRLHIIPFISADHGWSSRLIYIFTGNVKALQMVVGMADYFGNRVKNDILKYSIERYWVSLNEETDGLNDILYRLFSYVNLSLRLFPVLCCQNFILTLFRLGERGQQLDSSATSHHLGDRHGVSLRRRTARELRVCCDNAGKFRVCCDGVGKFRVCSDGAGKFRVCCGGAGKILGLLWPKDIATQVYSTQKEEQRRLVLAIEKEMSLLAHKEWRRPCERREREKQKSKRATREGEQREEQEEMLSADKDGESSGDLEREGRLLVKDPLVFDVVAFARGEQREERDWERFSHAQA</sequence>
<feature type="compositionally biased region" description="Basic and acidic residues" evidence="1">
    <location>
        <begin position="374"/>
        <end position="392"/>
    </location>
</feature>
<dbReference type="InterPro" id="IPR027417">
    <property type="entry name" value="P-loop_NTPase"/>
</dbReference>
<dbReference type="Proteomes" id="UP000734854">
    <property type="component" value="Unassembled WGS sequence"/>
</dbReference>
<comment type="caution">
    <text evidence="3">The sequence shown here is derived from an EMBL/GenBank/DDBJ whole genome shotgun (WGS) entry which is preliminary data.</text>
</comment>
<dbReference type="InterPro" id="IPR014001">
    <property type="entry name" value="Helicase_ATP-bd"/>
</dbReference>
<dbReference type="Pfam" id="PF00270">
    <property type="entry name" value="DEAD"/>
    <property type="match status" value="1"/>
</dbReference>
<gene>
    <name evidence="3" type="ORF">ZIOFF_019900</name>
</gene>
<dbReference type="GO" id="GO:0003676">
    <property type="term" value="F:nucleic acid binding"/>
    <property type="evidence" value="ECO:0007669"/>
    <property type="project" value="InterPro"/>
</dbReference>
<dbReference type="AlphaFoldDB" id="A0A8J5LPA1"/>
<feature type="region of interest" description="Disordered" evidence="1">
    <location>
        <begin position="374"/>
        <end position="414"/>
    </location>
</feature>
<evidence type="ECO:0000259" key="2">
    <source>
        <dbReference type="PROSITE" id="PS51192"/>
    </source>
</evidence>
<keyword evidence="4" id="KW-1185">Reference proteome</keyword>
<dbReference type="GO" id="GO:0005524">
    <property type="term" value="F:ATP binding"/>
    <property type="evidence" value="ECO:0007669"/>
    <property type="project" value="InterPro"/>
</dbReference>
<name>A0A8J5LPA1_ZINOF</name>
<evidence type="ECO:0000256" key="1">
    <source>
        <dbReference type="SAM" id="MobiDB-lite"/>
    </source>
</evidence>
<dbReference type="PROSITE" id="PS51192">
    <property type="entry name" value="HELICASE_ATP_BIND_1"/>
    <property type="match status" value="1"/>
</dbReference>
<dbReference type="PANTHER" id="PTHR31151:SF0">
    <property type="entry name" value="PROLINE-TRNA LIGASE (DUF1680)"/>
    <property type="match status" value="1"/>
</dbReference>
<feature type="compositionally biased region" description="Basic and acidic residues" evidence="1">
    <location>
        <begin position="400"/>
        <end position="414"/>
    </location>
</feature>
<dbReference type="SUPFAM" id="SSF52540">
    <property type="entry name" value="P-loop containing nucleoside triphosphate hydrolases"/>
    <property type="match status" value="1"/>
</dbReference>
<dbReference type="InterPro" id="IPR011545">
    <property type="entry name" value="DEAD/DEAH_box_helicase_dom"/>
</dbReference>
<evidence type="ECO:0000313" key="3">
    <source>
        <dbReference type="EMBL" id="KAG6522748.1"/>
    </source>
</evidence>
<reference evidence="3 4" key="1">
    <citation type="submission" date="2020-08" db="EMBL/GenBank/DDBJ databases">
        <title>Plant Genome Project.</title>
        <authorList>
            <person name="Zhang R.-G."/>
        </authorList>
    </citation>
    <scope>NUCLEOTIDE SEQUENCE [LARGE SCALE GENOMIC DNA]</scope>
    <source>
        <tissue evidence="3">Rhizome</tissue>
    </source>
</reference>
<feature type="domain" description="Helicase ATP-binding" evidence="2">
    <location>
        <begin position="1"/>
        <end position="163"/>
    </location>
</feature>
<dbReference type="EMBL" id="JACMSC010000005">
    <property type="protein sequence ID" value="KAG6522748.1"/>
    <property type="molecule type" value="Genomic_DNA"/>
</dbReference>
<evidence type="ECO:0000313" key="4">
    <source>
        <dbReference type="Proteomes" id="UP000734854"/>
    </source>
</evidence>
<protein>
    <recommendedName>
        <fullName evidence="2">Helicase ATP-binding domain-containing protein</fullName>
    </recommendedName>
</protein>